<proteinExistence type="predicted"/>
<organism evidence="1 2">
    <name type="scientific">Streptomyces noursei</name>
    <name type="common">Streptomyces albulus</name>
    <dbReference type="NCBI Taxonomy" id="1971"/>
    <lineage>
        <taxon>Bacteria</taxon>
        <taxon>Bacillati</taxon>
        <taxon>Actinomycetota</taxon>
        <taxon>Actinomycetes</taxon>
        <taxon>Kitasatosporales</taxon>
        <taxon>Streptomycetaceae</taxon>
        <taxon>Streptomyces</taxon>
    </lineage>
</organism>
<dbReference type="AlphaFoldDB" id="A0A059W0N2"/>
<gene>
    <name evidence="1" type="ORF">SALB_01689</name>
</gene>
<comment type="caution">
    <text evidence="1">The sequence shown here is derived from an EMBL/GenBank/DDBJ whole genome shotgun (WGS) entry which is preliminary data.</text>
</comment>
<reference evidence="1 2" key="1">
    <citation type="journal article" date="2019" name="Microbiol. Resour. Announc.">
        <title>Draft Genome Sequence of the Most Traditional epsilon-Poly-l-Lysine Producer, Streptomyces albulus NBRC14147.</title>
        <authorList>
            <person name="Yamanaka K."/>
            <person name="Hamano Y."/>
        </authorList>
    </citation>
    <scope>NUCLEOTIDE SEQUENCE [LARGE SCALE GENOMIC DNA]</scope>
    <source>
        <strain evidence="1 2">NBRC 14147</strain>
    </source>
</reference>
<evidence type="ECO:0000313" key="2">
    <source>
        <dbReference type="Proteomes" id="UP000288351"/>
    </source>
</evidence>
<accession>A0A059W0N2</accession>
<dbReference type="Proteomes" id="UP000288351">
    <property type="component" value="Unassembled WGS sequence"/>
</dbReference>
<dbReference type="EMBL" id="BHXC01000006">
    <property type="protein sequence ID" value="GCB89016.1"/>
    <property type="molecule type" value="Genomic_DNA"/>
</dbReference>
<name>A0A059W0N2_STRNR</name>
<sequence length="70" mass="7750">MRIRMTGLLWPGLLQLQSMSLASSRPERTWALDDAARSRPVPMTGSPQLVRALALHGVFRLWGKPLGVTP</sequence>
<evidence type="ECO:0000313" key="1">
    <source>
        <dbReference type="EMBL" id="GCB89016.1"/>
    </source>
</evidence>
<protein>
    <submittedName>
        <fullName evidence="1">Uncharacterized protein</fullName>
    </submittedName>
</protein>